<dbReference type="AlphaFoldDB" id="A0ABD1K6F4"/>
<proteinExistence type="predicted"/>
<evidence type="ECO:0000256" key="2">
    <source>
        <dbReference type="SAM" id="Phobius"/>
    </source>
</evidence>
<keyword evidence="2" id="KW-0812">Transmembrane</keyword>
<evidence type="ECO:0000313" key="5">
    <source>
        <dbReference type="Proteomes" id="UP001591681"/>
    </source>
</evidence>
<comment type="caution">
    <text evidence="4">The sequence shown here is derived from an EMBL/GenBank/DDBJ whole genome shotgun (WGS) entry which is preliminary data.</text>
</comment>
<dbReference type="SMART" id="SM00642">
    <property type="entry name" value="Aamy"/>
    <property type="match status" value="1"/>
</dbReference>
<dbReference type="InterPro" id="IPR017853">
    <property type="entry name" value="GH"/>
</dbReference>
<dbReference type="EMBL" id="JBHFQA010000008">
    <property type="protein sequence ID" value="KAL2094725.1"/>
    <property type="molecule type" value="Genomic_DNA"/>
</dbReference>
<keyword evidence="2" id="KW-0472">Membrane</keyword>
<dbReference type="Gene3D" id="3.20.20.80">
    <property type="entry name" value="Glycosidases"/>
    <property type="match status" value="1"/>
</dbReference>
<dbReference type="Proteomes" id="UP001591681">
    <property type="component" value="Unassembled WGS sequence"/>
</dbReference>
<feature type="domain" description="Glycosyl hydrolase family 13 catalytic" evidence="3">
    <location>
        <begin position="130"/>
        <end position="415"/>
    </location>
</feature>
<gene>
    <name evidence="4" type="ORF">ACEWY4_009444</name>
</gene>
<keyword evidence="2" id="KW-1133">Transmembrane helix</keyword>
<accession>A0ABD1K6F4</accession>
<dbReference type="SUPFAM" id="SSF51445">
    <property type="entry name" value="(Trans)glycosidases"/>
    <property type="match status" value="1"/>
</dbReference>
<dbReference type="InterPro" id="IPR031984">
    <property type="entry name" value="SLC3A2_N"/>
</dbReference>
<sequence length="519" mass="57190">MSTEVDLKDVELNEVDQEKQPMTAGDAGNGDTGNGDATSPTGTEKNGMISVKIPEETESKFTGLSKDELLKVAGTPGWVRTRWALLILFWLGWLGMLAGAIGIIIQAPRCKPLPEMNWWNEGPLYEIGSVEAFADDLKGLKQKVEVLSQLKVKGLVVGPIHKAPADKEDDLDLNDVSVSGDLVEFKALLDAAHKKGMKVVLDLTPNYQGQKRWFDDLMGTADKLKVALVHWQKQGVDGFKLSGFEIVSALNATLWDDIRAIAQQAQNDTEQTRSVLIGVTEKTSYEEVGSLLNSSGVDLLLSGVLRANNNSGELLAAAVQKLYDTQNQTRLAWNLADREQGHLASLVGTSLVKFNQMLLFTLPGTPVFNYGDEIGLEDQLDGKEKFPKMVWYSSEEADTLNETEKAEVDARLSLRNFFKQLSELRSKERSLQHGDYVPLLSTTSTLAYLRSWDQSERFLAVFNWGPDSATLKLEHAELPQQAKVAASTDPELKVQDTLDLQALKLGPGQAILLKFPFMG</sequence>
<dbReference type="Pfam" id="PF00128">
    <property type="entry name" value="Alpha-amylase"/>
    <property type="match status" value="1"/>
</dbReference>
<evidence type="ECO:0000259" key="3">
    <source>
        <dbReference type="SMART" id="SM00642"/>
    </source>
</evidence>
<reference evidence="4 5" key="1">
    <citation type="submission" date="2024-09" db="EMBL/GenBank/DDBJ databases">
        <title>A chromosome-level genome assembly of Gray's grenadier anchovy, Coilia grayii.</title>
        <authorList>
            <person name="Fu Z."/>
        </authorList>
    </citation>
    <scope>NUCLEOTIDE SEQUENCE [LARGE SCALE GENOMIC DNA]</scope>
    <source>
        <strain evidence="4">G4</strain>
        <tissue evidence="4">Muscle</tissue>
    </source>
</reference>
<feature type="transmembrane region" description="Helical" evidence="2">
    <location>
        <begin position="83"/>
        <end position="105"/>
    </location>
</feature>
<evidence type="ECO:0000256" key="1">
    <source>
        <dbReference type="SAM" id="MobiDB-lite"/>
    </source>
</evidence>
<keyword evidence="5" id="KW-1185">Reference proteome</keyword>
<dbReference type="PANTHER" id="PTHR46673">
    <property type="entry name" value="4F2 CELL-SURFACE ANTIGEN HEAVY CHAIN"/>
    <property type="match status" value="1"/>
</dbReference>
<feature type="region of interest" description="Disordered" evidence="1">
    <location>
        <begin position="1"/>
        <end position="47"/>
    </location>
</feature>
<organism evidence="4 5">
    <name type="scientific">Coilia grayii</name>
    <name type="common">Gray's grenadier anchovy</name>
    <dbReference type="NCBI Taxonomy" id="363190"/>
    <lineage>
        <taxon>Eukaryota</taxon>
        <taxon>Metazoa</taxon>
        <taxon>Chordata</taxon>
        <taxon>Craniata</taxon>
        <taxon>Vertebrata</taxon>
        <taxon>Euteleostomi</taxon>
        <taxon>Actinopterygii</taxon>
        <taxon>Neopterygii</taxon>
        <taxon>Teleostei</taxon>
        <taxon>Clupei</taxon>
        <taxon>Clupeiformes</taxon>
        <taxon>Clupeoidei</taxon>
        <taxon>Engraulidae</taxon>
        <taxon>Coilinae</taxon>
        <taxon>Coilia</taxon>
    </lineage>
</organism>
<name>A0ABD1K6F4_9TELE</name>
<feature type="compositionally biased region" description="Basic and acidic residues" evidence="1">
    <location>
        <begin position="1"/>
        <end position="19"/>
    </location>
</feature>
<dbReference type="Gene3D" id="2.60.40.1180">
    <property type="entry name" value="Golgi alpha-mannosidase II"/>
    <property type="match status" value="1"/>
</dbReference>
<dbReference type="InterPro" id="IPR006047">
    <property type="entry name" value="GH13_cat_dom"/>
</dbReference>
<dbReference type="Pfam" id="PF16028">
    <property type="entry name" value="SLC3A2_N"/>
    <property type="match status" value="1"/>
</dbReference>
<protein>
    <recommendedName>
        <fullName evidence="3">Glycosyl hydrolase family 13 catalytic domain-containing protein</fullName>
    </recommendedName>
</protein>
<dbReference type="PANTHER" id="PTHR46673:SF3">
    <property type="entry name" value="SOLUTE CARRIER FAMILY 3 (AMINO ACID TRANSPORTER HEAVY CHAIN), MEMBER 2A-RELATED"/>
    <property type="match status" value="1"/>
</dbReference>
<dbReference type="InterPro" id="IPR013780">
    <property type="entry name" value="Glyco_hydro_b"/>
</dbReference>
<dbReference type="InterPro" id="IPR042280">
    <property type="entry name" value="SLC3A2"/>
</dbReference>
<evidence type="ECO:0000313" key="4">
    <source>
        <dbReference type="EMBL" id="KAL2094725.1"/>
    </source>
</evidence>